<proteinExistence type="predicted"/>
<gene>
    <name evidence="1" type="ORF">NXC12_CH02413</name>
</gene>
<organism evidence="1 2">
    <name type="scientific">Rhizobium etli</name>
    <dbReference type="NCBI Taxonomy" id="29449"/>
    <lineage>
        <taxon>Bacteria</taxon>
        <taxon>Pseudomonadati</taxon>
        <taxon>Pseudomonadota</taxon>
        <taxon>Alphaproteobacteria</taxon>
        <taxon>Hyphomicrobiales</taxon>
        <taxon>Rhizobiaceae</taxon>
        <taxon>Rhizobium/Agrobacterium group</taxon>
        <taxon>Rhizobium</taxon>
    </lineage>
</organism>
<sequence length="56" mass="6017">MGHPYGCLARAQRLHLTLILAGVEPLVSTHPADPRKRGDGRALLGTERFGMVPSPV</sequence>
<dbReference type="AlphaFoldDB" id="A0AAN1BFR5"/>
<accession>A0AAN1BFR5</accession>
<dbReference type="Proteomes" id="UP000194159">
    <property type="component" value="Chromosome"/>
</dbReference>
<reference evidence="1 2" key="1">
    <citation type="submission" date="2017-04" db="EMBL/GenBank/DDBJ databases">
        <title>Complete genome sequences of Rhizobium genomic linages associated to common bean (phaseolus vulgaris).</title>
        <authorList>
            <person name="Santamaria R.I."/>
            <person name="Bustos P."/>
            <person name="Perez-Carrascal O."/>
            <person name="Martinez-Flores I."/>
            <person name="Juarez S."/>
            <person name="Lozano L."/>
            <person name="Miranda F."/>
            <person name="Vinuesa P."/>
            <person name="Martinez-Romero E."/>
            <person name="Cevallos M.A."/>
            <person name="Romero D."/>
            <person name="Davila G."/>
            <person name="Gonzalez V."/>
        </authorList>
    </citation>
    <scope>NUCLEOTIDE SEQUENCE [LARGE SCALE GENOMIC DNA]</scope>
    <source>
        <strain evidence="1 2">NXC12</strain>
    </source>
</reference>
<name>A0AAN1BFR5_RHIET</name>
<evidence type="ECO:0000313" key="1">
    <source>
        <dbReference type="EMBL" id="ARQ10430.1"/>
    </source>
</evidence>
<dbReference type="EMBL" id="CP020906">
    <property type="protein sequence ID" value="ARQ10430.1"/>
    <property type="molecule type" value="Genomic_DNA"/>
</dbReference>
<protein>
    <submittedName>
        <fullName evidence="1">Uncharacterized protein</fullName>
    </submittedName>
</protein>
<evidence type="ECO:0000313" key="2">
    <source>
        <dbReference type="Proteomes" id="UP000194159"/>
    </source>
</evidence>